<dbReference type="GO" id="GO:0003254">
    <property type="term" value="P:regulation of membrane depolarization"/>
    <property type="evidence" value="ECO:0007669"/>
    <property type="project" value="TreeGrafter"/>
</dbReference>
<dbReference type="KEGG" id="dqu:106752283"/>
<dbReference type="Gene3D" id="1.10.287.630">
    <property type="entry name" value="Helix hairpin bin"/>
    <property type="match status" value="1"/>
</dbReference>
<dbReference type="GO" id="GO:0035725">
    <property type="term" value="P:sodium ion transmembrane transport"/>
    <property type="evidence" value="ECO:0007669"/>
    <property type="project" value="TreeGrafter"/>
</dbReference>
<dbReference type="Gene3D" id="2.60.120.10">
    <property type="entry name" value="Jelly Rolls"/>
    <property type="match status" value="1"/>
</dbReference>
<reference evidence="4" key="1">
    <citation type="submission" date="2025-08" db="UniProtKB">
        <authorList>
            <consortium name="RefSeq"/>
        </authorList>
    </citation>
    <scope>IDENTIFICATION</scope>
</reference>
<evidence type="ECO:0000259" key="2">
    <source>
        <dbReference type="PROSITE" id="PS50042"/>
    </source>
</evidence>
<feature type="transmembrane region" description="Helical" evidence="1">
    <location>
        <begin position="265"/>
        <end position="285"/>
    </location>
</feature>
<gene>
    <name evidence="4" type="primary">LOC106752283</name>
</gene>
<dbReference type="GeneID" id="106752283"/>
<evidence type="ECO:0000313" key="4">
    <source>
        <dbReference type="RefSeq" id="XP_014489346.1"/>
    </source>
</evidence>
<dbReference type="InterPro" id="IPR018490">
    <property type="entry name" value="cNMP-bd_dom_sf"/>
</dbReference>
<dbReference type="InterPro" id="IPR014710">
    <property type="entry name" value="RmlC-like_jellyroll"/>
</dbReference>
<dbReference type="Proteomes" id="UP000515204">
    <property type="component" value="Unplaced"/>
</dbReference>
<dbReference type="PROSITE" id="PS50042">
    <property type="entry name" value="CNMP_BINDING_3"/>
    <property type="match status" value="1"/>
</dbReference>
<dbReference type="InterPro" id="IPR000595">
    <property type="entry name" value="cNMP-bd_dom"/>
</dbReference>
<dbReference type="InterPro" id="IPR051413">
    <property type="entry name" value="K/Na_HCN_channel"/>
</dbReference>
<evidence type="ECO:0000313" key="3">
    <source>
        <dbReference type="Proteomes" id="UP000515204"/>
    </source>
</evidence>
<dbReference type="GO" id="GO:0098855">
    <property type="term" value="C:HCN channel complex"/>
    <property type="evidence" value="ECO:0007669"/>
    <property type="project" value="TreeGrafter"/>
</dbReference>
<dbReference type="SMART" id="SM00100">
    <property type="entry name" value="cNMP"/>
    <property type="match status" value="1"/>
</dbReference>
<dbReference type="SUPFAM" id="SSF51206">
    <property type="entry name" value="cAMP-binding domain-like"/>
    <property type="match status" value="1"/>
</dbReference>
<feature type="transmembrane region" description="Helical" evidence="1">
    <location>
        <begin position="174"/>
        <end position="192"/>
    </location>
</feature>
<keyword evidence="3" id="KW-1185">Reference proteome</keyword>
<dbReference type="RefSeq" id="XP_014489346.1">
    <property type="nucleotide sequence ID" value="XM_014633860.1"/>
</dbReference>
<keyword evidence="1" id="KW-0812">Transmembrane</keyword>
<dbReference type="AlphaFoldDB" id="A0A6P3YE11"/>
<evidence type="ECO:0000256" key="1">
    <source>
        <dbReference type="SAM" id="Phobius"/>
    </source>
</evidence>
<dbReference type="PANTHER" id="PTHR45689:SF14">
    <property type="entry name" value="CYCLIC NUCLEOTIDE-GATED CATION CHANNEL SUBUNIT A-LIKE PROTEIN"/>
    <property type="match status" value="1"/>
</dbReference>
<keyword evidence="1" id="KW-1133">Transmembrane helix</keyword>
<name>A0A6P3YE11_DINQU</name>
<dbReference type="OrthoDB" id="2021138at2759"/>
<accession>A0A6P3YE11</accession>
<dbReference type="PANTHER" id="PTHR45689">
    <property type="entry name" value="I[[H]] CHANNEL, ISOFORM E"/>
    <property type="match status" value="1"/>
</dbReference>
<dbReference type="Gene3D" id="1.10.287.70">
    <property type="match status" value="1"/>
</dbReference>
<feature type="transmembrane region" description="Helical" evidence="1">
    <location>
        <begin position="297"/>
        <end position="318"/>
    </location>
</feature>
<feature type="transmembrane region" description="Helical" evidence="1">
    <location>
        <begin position="213"/>
        <end position="237"/>
    </location>
</feature>
<sequence length="531" mass="61993">MATDLNISRKQTNLHICDLPKSSNSNLPKLPPNAKFYSRWRRRLQKLVLVSARHPLTRSVLRSQAAIAFEKRRHARSPHRWVIHPFSMLRIGKNSGPERWNIVYPVYTLCIIDIFLNFMTGFVSSDGHEIFLDAALVARHYVRRYFFVDLFTSIPYTWLYPWRILPSGPDSNSALLIIEFLPILKIIHMLSLRHNIQQISEMCGIPRTKKTTIWLVIITLLILHWSGCISYIFPYIVKHVKGKPMMGSDTYYISTKLYTKPIWKIYLIFVHIGVSNLIGSSSIEFENFGILDRMIRCVLLLCGKGYIIYLIVTILQLLESSAEPELKYQRIMHQVNEYIHQKRLPRYLKDKLTSYYEYRYQGSFFKEIIISDTLSNHLNREILFHNSRRLMNNAILRNLTHNVLGDLMSLLKPVIYLEEDVIYKAGTESDCMYFIASGTVVLITFSGKEICHLHDGDHFGETVLICPDRSRTESVIALEVCELLRLDRRDFKCLFPPKSEFYANMKQIAQERLQKIKKLDESGRFNEGETT</sequence>
<protein>
    <submittedName>
        <fullName evidence="4">Potassium/sodium hyperpolarization-activated cyclic nucleotide-gated channel 2-like</fullName>
    </submittedName>
</protein>
<feature type="domain" description="Cyclic nucleotide-binding" evidence="2">
    <location>
        <begin position="395"/>
        <end position="495"/>
    </location>
</feature>
<organism evidence="3 4">
    <name type="scientific">Dinoponera quadriceps</name>
    <name type="common">South American ant</name>
    <dbReference type="NCBI Taxonomy" id="609295"/>
    <lineage>
        <taxon>Eukaryota</taxon>
        <taxon>Metazoa</taxon>
        <taxon>Ecdysozoa</taxon>
        <taxon>Arthropoda</taxon>
        <taxon>Hexapoda</taxon>
        <taxon>Insecta</taxon>
        <taxon>Pterygota</taxon>
        <taxon>Neoptera</taxon>
        <taxon>Endopterygota</taxon>
        <taxon>Hymenoptera</taxon>
        <taxon>Apocrita</taxon>
        <taxon>Aculeata</taxon>
        <taxon>Formicoidea</taxon>
        <taxon>Formicidae</taxon>
        <taxon>Ponerinae</taxon>
        <taxon>Ponerini</taxon>
        <taxon>Dinoponera</taxon>
    </lineage>
</organism>
<dbReference type="CDD" id="cd00038">
    <property type="entry name" value="CAP_ED"/>
    <property type="match status" value="1"/>
</dbReference>
<proteinExistence type="predicted"/>
<feature type="transmembrane region" description="Helical" evidence="1">
    <location>
        <begin position="102"/>
        <end position="124"/>
    </location>
</feature>
<keyword evidence="1" id="KW-0472">Membrane</keyword>
<dbReference type="Pfam" id="PF00027">
    <property type="entry name" value="cNMP_binding"/>
    <property type="match status" value="1"/>
</dbReference>
<dbReference type="GO" id="GO:0005249">
    <property type="term" value="F:voltage-gated potassium channel activity"/>
    <property type="evidence" value="ECO:0007669"/>
    <property type="project" value="TreeGrafter"/>
</dbReference>